<dbReference type="PRINTS" id="PR00081">
    <property type="entry name" value="GDHRDH"/>
</dbReference>
<dbReference type="PANTHER" id="PTHR43391:SF86">
    <property type="entry name" value="SHORT-CHAIN DEHYDROGENASE_REDUCTASE FAMILY PROTEIN"/>
    <property type="match status" value="1"/>
</dbReference>
<accession>X6M5B3</accession>
<evidence type="ECO:0000313" key="5">
    <source>
        <dbReference type="Proteomes" id="UP000023152"/>
    </source>
</evidence>
<feature type="non-terminal residue" evidence="4">
    <location>
        <position position="182"/>
    </location>
</feature>
<dbReference type="Proteomes" id="UP000023152">
    <property type="component" value="Unassembled WGS sequence"/>
</dbReference>
<dbReference type="InterPro" id="IPR036291">
    <property type="entry name" value="NAD(P)-bd_dom_sf"/>
</dbReference>
<proteinExistence type="inferred from homology"/>
<comment type="caution">
    <text evidence="4">The sequence shown here is derived from an EMBL/GenBank/DDBJ whole genome shotgun (WGS) entry which is preliminary data.</text>
</comment>
<keyword evidence="2" id="KW-0560">Oxidoreductase</keyword>
<dbReference type="GO" id="GO:0005829">
    <property type="term" value="C:cytosol"/>
    <property type="evidence" value="ECO:0007669"/>
    <property type="project" value="TreeGrafter"/>
</dbReference>
<evidence type="ECO:0000256" key="1">
    <source>
        <dbReference type="ARBA" id="ARBA00006484"/>
    </source>
</evidence>
<dbReference type="PANTHER" id="PTHR43391">
    <property type="entry name" value="RETINOL DEHYDROGENASE-RELATED"/>
    <property type="match status" value="1"/>
</dbReference>
<keyword evidence="5" id="KW-1185">Reference proteome</keyword>
<comment type="similarity">
    <text evidence="1 3">Belongs to the short-chain dehydrogenases/reductases (SDR) family.</text>
</comment>
<dbReference type="InterPro" id="IPR020904">
    <property type="entry name" value="Sc_DH/Rdtase_CS"/>
</dbReference>
<dbReference type="OrthoDB" id="1933717at2759"/>
<dbReference type="Gene3D" id="3.40.50.720">
    <property type="entry name" value="NAD(P)-binding Rossmann-like Domain"/>
    <property type="match status" value="1"/>
</dbReference>
<name>X6M5B3_RETFI</name>
<dbReference type="GO" id="GO:0016616">
    <property type="term" value="F:oxidoreductase activity, acting on the CH-OH group of donors, NAD or NADP as acceptor"/>
    <property type="evidence" value="ECO:0007669"/>
    <property type="project" value="UniProtKB-ARBA"/>
</dbReference>
<dbReference type="EMBL" id="ASPP01024290">
    <property type="protein sequence ID" value="ETO09173.1"/>
    <property type="molecule type" value="Genomic_DNA"/>
</dbReference>
<dbReference type="AlphaFoldDB" id="X6M5B3"/>
<organism evidence="4 5">
    <name type="scientific">Reticulomyxa filosa</name>
    <dbReference type="NCBI Taxonomy" id="46433"/>
    <lineage>
        <taxon>Eukaryota</taxon>
        <taxon>Sar</taxon>
        <taxon>Rhizaria</taxon>
        <taxon>Retaria</taxon>
        <taxon>Foraminifera</taxon>
        <taxon>Monothalamids</taxon>
        <taxon>Reticulomyxidae</taxon>
        <taxon>Reticulomyxa</taxon>
    </lineage>
</organism>
<dbReference type="FunFam" id="3.40.50.720:FF:000047">
    <property type="entry name" value="NADP-dependent L-serine/L-allo-threonine dehydrogenase"/>
    <property type="match status" value="1"/>
</dbReference>
<evidence type="ECO:0000256" key="3">
    <source>
        <dbReference type="RuleBase" id="RU000363"/>
    </source>
</evidence>
<dbReference type="SUPFAM" id="SSF51735">
    <property type="entry name" value="NAD(P)-binding Rossmann-fold domains"/>
    <property type="match status" value="1"/>
</dbReference>
<evidence type="ECO:0000256" key="2">
    <source>
        <dbReference type="ARBA" id="ARBA00023002"/>
    </source>
</evidence>
<dbReference type="InterPro" id="IPR002347">
    <property type="entry name" value="SDR_fam"/>
</dbReference>
<sequence length="182" mass="19867">MENPLVVITGASSGIGESCAHYFHKEGHPLLLLARRVEKMEKEFGKLKNVLIEKVDITKYSEISAALEKAEKLYGPCDCLINNAGVMLLGRMEDQKLEEWDAMMQVNVYGVLNGIKCVLKGMKERKSGTIINISSMAGVKLFDNHTVYCATKFAVNAISEGVRAEVATSGVKVTTICPGVVE</sequence>
<dbReference type="PROSITE" id="PS00061">
    <property type="entry name" value="ADH_SHORT"/>
    <property type="match status" value="1"/>
</dbReference>
<dbReference type="CDD" id="cd05233">
    <property type="entry name" value="SDR_c"/>
    <property type="match status" value="1"/>
</dbReference>
<dbReference type="Pfam" id="PF00106">
    <property type="entry name" value="adh_short"/>
    <property type="match status" value="1"/>
</dbReference>
<protein>
    <submittedName>
        <fullName evidence="4">Short chain dehydrogenase</fullName>
    </submittedName>
</protein>
<gene>
    <name evidence="4" type="ORF">RFI_28214</name>
</gene>
<evidence type="ECO:0000313" key="4">
    <source>
        <dbReference type="EMBL" id="ETO09173.1"/>
    </source>
</evidence>
<dbReference type="OMA" id="NVCVREI"/>
<reference evidence="4 5" key="1">
    <citation type="journal article" date="2013" name="Curr. Biol.">
        <title>The Genome of the Foraminiferan Reticulomyxa filosa.</title>
        <authorList>
            <person name="Glockner G."/>
            <person name="Hulsmann N."/>
            <person name="Schleicher M."/>
            <person name="Noegel A.A."/>
            <person name="Eichinger L."/>
            <person name="Gallinger C."/>
            <person name="Pawlowski J."/>
            <person name="Sierra R."/>
            <person name="Euteneuer U."/>
            <person name="Pillet L."/>
            <person name="Moustafa A."/>
            <person name="Platzer M."/>
            <person name="Groth M."/>
            <person name="Szafranski K."/>
            <person name="Schliwa M."/>
        </authorList>
    </citation>
    <scope>NUCLEOTIDE SEQUENCE [LARGE SCALE GENOMIC DNA]</scope>
</reference>
<dbReference type="PRINTS" id="PR00080">
    <property type="entry name" value="SDRFAMILY"/>
</dbReference>